<keyword evidence="2 5" id="KW-0560">Oxidoreductase</keyword>
<dbReference type="PANTHER" id="PTHR43257">
    <property type="entry name" value="PYRUVATE DEHYDROGENASE E1 COMPONENT BETA SUBUNIT"/>
    <property type="match status" value="1"/>
</dbReference>
<gene>
    <name evidence="5" type="primary">pdhB</name>
    <name evidence="5" type="ORF">PSM36_1041</name>
</gene>
<dbReference type="Gene3D" id="3.40.50.920">
    <property type="match status" value="1"/>
</dbReference>
<accession>A0A1R3SU59</accession>
<evidence type="ECO:0000313" key="5">
    <source>
        <dbReference type="EMBL" id="SCD19866.1"/>
    </source>
</evidence>
<sequence>MSVMTMVKAINNALDIKLNEDKSIVIYGEDVGVEGGVFRVTEGLQQKYGVDRVFDSPLAESGIVGTALGMAVSGLRPVVELQFEGFTFPAFNQILSNVSRMQNRSRGKYAVPLVIRFPYGGGVNALEHHSDSPEALFAHIPGLKVVIPSTPHDAKGLMISAIESNDPVIFMEPKRVYRAIKQEVSEEKFVLPLGKARVVQEGTDITVVAFGAMIRECQKAITMAREAGISVELIDLRSIYPIDRETVGNSVRKTGRMIVVAEAHESFSVGSELIAIANEEAFLYLEAPPRRVMGFDTIVPLAQGEKYYIISPDRIFYEIEKSVKF</sequence>
<evidence type="ECO:0000259" key="4">
    <source>
        <dbReference type="SMART" id="SM00861"/>
    </source>
</evidence>
<dbReference type="SMART" id="SM00861">
    <property type="entry name" value="Transket_pyr"/>
    <property type="match status" value="1"/>
</dbReference>
<keyword evidence="3" id="KW-0786">Thiamine pyrophosphate</keyword>
<proteinExistence type="predicted"/>
<dbReference type="Proteomes" id="UP000187464">
    <property type="component" value="Chromosome I"/>
</dbReference>
<dbReference type="InterPro" id="IPR033248">
    <property type="entry name" value="Transketolase_C"/>
</dbReference>
<evidence type="ECO:0000256" key="3">
    <source>
        <dbReference type="ARBA" id="ARBA00023052"/>
    </source>
</evidence>
<dbReference type="GO" id="GO:0004739">
    <property type="term" value="F:pyruvate dehydrogenase (acetyl-transferring) activity"/>
    <property type="evidence" value="ECO:0007669"/>
    <property type="project" value="UniProtKB-EC"/>
</dbReference>
<evidence type="ECO:0000313" key="6">
    <source>
        <dbReference type="Proteomes" id="UP000187464"/>
    </source>
</evidence>
<dbReference type="EMBL" id="LT605205">
    <property type="protein sequence ID" value="SCD19866.1"/>
    <property type="molecule type" value="Genomic_DNA"/>
</dbReference>
<reference evidence="5 6" key="1">
    <citation type="submission" date="2016-08" db="EMBL/GenBank/DDBJ databases">
        <authorList>
            <person name="Seilhamer J.J."/>
        </authorList>
    </citation>
    <scope>NUCLEOTIDE SEQUENCE [LARGE SCALE GENOMIC DNA]</scope>
    <source>
        <strain evidence="5">M3/6</strain>
    </source>
</reference>
<dbReference type="FunFam" id="3.40.50.970:FF:000001">
    <property type="entry name" value="Pyruvate dehydrogenase E1 beta subunit"/>
    <property type="match status" value="1"/>
</dbReference>
<dbReference type="InterPro" id="IPR005475">
    <property type="entry name" value="Transketolase-like_Pyr-bd"/>
</dbReference>
<dbReference type="SUPFAM" id="SSF52518">
    <property type="entry name" value="Thiamin diphosphate-binding fold (THDP-binding)"/>
    <property type="match status" value="1"/>
</dbReference>
<name>A0A1R3SU59_9BACT</name>
<dbReference type="InterPro" id="IPR029061">
    <property type="entry name" value="THDP-binding"/>
</dbReference>
<dbReference type="Pfam" id="PF02780">
    <property type="entry name" value="Transketolase_C"/>
    <property type="match status" value="1"/>
</dbReference>
<dbReference type="STRING" id="1642647.PSM36_1041"/>
<feature type="domain" description="Transketolase-like pyrimidine-binding" evidence="4">
    <location>
        <begin position="4"/>
        <end position="179"/>
    </location>
</feature>
<dbReference type="SUPFAM" id="SSF52922">
    <property type="entry name" value="TK C-terminal domain-like"/>
    <property type="match status" value="1"/>
</dbReference>
<dbReference type="PANTHER" id="PTHR43257:SF2">
    <property type="entry name" value="PYRUVATE DEHYDROGENASE E1 COMPONENT SUBUNIT BETA"/>
    <property type="match status" value="1"/>
</dbReference>
<dbReference type="RefSeq" id="WP_076929417.1">
    <property type="nucleotide sequence ID" value="NZ_LT605205.1"/>
</dbReference>
<dbReference type="AlphaFoldDB" id="A0A1R3SU59"/>
<dbReference type="FunFam" id="3.40.50.920:FF:000001">
    <property type="entry name" value="Pyruvate dehydrogenase E1 beta subunit"/>
    <property type="match status" value="1"/>
</dbReference>
<dbReference type="KEGG" id="psac:PSM36_1041"/>
<dbReference type="InterPro" id="IPR009014">
    <property type="entry name" value="Transketo_C/PFOR_II"/>
</dbReference>
<dbReference type="CDD" id="cd07036">
    <property type="entry name" value="TPP_PYR_E1-PDHc-beta_like"/>
    <property type="match status" value="1"/>
</dbReference>
<evidence type="ECO:0000256" key="2">
    <source>
        <dbReference type="ARBA" id="ARBA00023002"/>
    </source>
</evidence>
<keyword evidence="6" id="KW-1185">Reference proteome</keyword>
<evidence type="ECO:0000256" key="1">
    <source>
        <dbReference type="ARBA" id="ARBA00001964"/>
    </source>
</evidence>
<dbReference type="Pfam" id="PF02779">
    <property type="entry name" value="Transket_pyr"/>
    <property type="match status" value="1"/>
</dbReference>
<dbReference type="Gene3D" id="3.40.50.970">
    <property type="match status" value="1"/>
</dbReference>
<keyword evidence="5" id="KW-0670">Pyruvate</keyword>
<dbReference type="EC" id="1.2.4.1" evidence="5"/>
<organism evidence="5 6">
    <name type="scientific">Proteiniphilum saccharofermentans</name>
    <dbReference type="NCBI Taxonomy" id="1642647"/>
    <lineage>
        <taxon>Bacteria</taxon>
        <taxon>Pseudomonadati</taxon>
        <taxon>Bacteroidota</taxon>
        <taxon>Bacteroidia</taxon>
        <taxon>Bacteroidales</taxon>
        <taxon>Dysgonomonadaceae</taxon>
        <taxon>Proteiniphilum</taxon>
    </lineage>
</organism>
<protein>
    <submittedName>
        <fullName evidence="5">Pyruvate dehydrogenase E1 component subunit beta</fullName>
        <ecNumber evidence="5">1.2.4.1</ecNumber>
    </submittedName>
</protein>
<comment type="cofactor">
    <cofactor evidence="1">
        <name>thiamine diphosphate</name>
        <dbReference type="ChEBI" id="CHEBI:58937"/>
    </cofactor>
</comment>